<evidence type="ECO:0000313" key="1">
    <source>
        <dbReference type="EMBL" id="HIU65537.1"/>
    </source>
</evidence>
<evidence type="ECO:0000313" key="2">
    <source>
        <dbReference type="Proteomes" id="UP000824142"/>
    </source>
</evidence>
<accession>A0A9D1MSB0</accession>
<dbReference type="AlphaFoldDB" id="A0A9D1MSB0"/>
<comment type="caution">
    <text evidence="1">The sequence shown here is derived from an EMBL/GenBank/DDBJ whole genome shotgun (WGS) entry which is preliminary data.</text>
</comment>
<name>A0A9D1MSB0_9PROT</name>
<dbReference type="Proteomes" id="UP000824142">
    <property type="component" value="Unassembled WGS sequence"/>
</dbReference>
<sequence>MVYRDLTGRLVVRFSRQELIEALERWRQKPETKEMVEKFAKERRAFVDTVIAKTKENKK</sequence>
<reference evidence="1" key="1">
    <citation type="submission" date="2020-10" db="EMBL/GenBank/DDBJ databases">
        <authorList>
            <person name="Gilroy R."/>
        </authorList>
    </citation>
    <scope>NUCLEOTIDE SEQUENCE</scope>
    <source>
        <strain evidence="1">CHK136-897</strain>
    </source>
</reference>
<gene>
    <name evidence="1" type="ORF">IAC63_02760</name>
</gene>
<dbReference type="EMBL" id="DVNO01000021">
    <property type="protein sequence ID" value="HIU65537.1"/>
    <property type="molecule type" value="Genomic_DNA"/>
</dbReference>
<reference evidence="1" key="2">
    <citation type="journal article" date="2021" name="PeerJ">
        <title>Extensive microbial diversity within the chicken gut microbiome revealed by metagenomics and culture.</title>
        <authorList>
            <person name="Gilroy R."/>
            <person name="Ravi A."/>
            <person name="Getino M."/>
            <person name="Pursley I."/>
            <person name="Horton D.L."/>
            <person name="Alikhan N.F."/>
            <person name="Baker D."/>
            <person name="Gharbi K."/>
            <person name="Hall N."/>
            <person name="Watson M."/>
            <person name="Adriaenssens E.M."/>
            <person name="Foster-Nyarko E."/>
            <person name="Jarju S."/>
            <person name="Secka A."/>
            <person name="Antonio M."/>
            <person name="Oren A."/>
            <person name="Chaudhuri R.R."/>
            <person name="La Ragione R."/>
            <person name="Hildebrand F."/>
            <person name="Pallen M.J."/>
        </authorList>
    </citation>
    <scope>NUCLEOTIDE SEQUENCE</scope>
    <source>
        <strain evidence="1">CHK136-897</strain>
    </source>
</reference>
<proteinExistence type="predicted"/>
<organism evidence="1 2">
    <name type="scientific">Candidatus Enterousia avicola</name>
    <dbReference type="NCBI Taxonomy" id="2840787"/>
    <lineage>
        <taxon>Bacteria</taxon>
        <taxon>Pseudomonadati</taxon>
        <taxon>Pseudomonadota</taxon>
        <taxon>Alphaproteobacteria</taxon>
        <taxon>Candidatus Enterousia</taxon>
    </lineage>
</organism>
<protein>
    <submittedName>
        <fullName evidence="1">Uncharacterized protein</fullName>
    </submittedName>
</protein>